<evidence type="ECO:0000313" key="2">
    <source>
        <dbReference type="EMBL" id="BDU15997.1"/>
    </source>
</evidence>
<gene>
    <name evidence="2" type="ORF">LA521A_11980</name>
</gene>
<reference evidence="2 3" key="1">
    <citation type="journal article" date="2023" name="Int. J. Syst. Evol. Microbiol.">
        <title>Physiological and genomic analyses of cobalamin (vitamin B12)-auxotrophy of Lysobacter auxotrophicus sp. nov., a methionine-auxotrophic chitinolytic bacterium isolated from chitin-treated soil.</title>
        <authorList>
            <person name="Saito A."/>
            <person name="Dohra H."/>
            <person name="Hamada M."/>
            <person name="Moriuchi R."/>
            <person name="Kotsuchibashi Y."/>
            <person name="Mori K."/>
        </authorList>
    </citation>
    <scope>NUCLEOTIDE SEQUENCE [LARGE SCALE GENOMIC DNA]</scope>
    <source>
        <strain evidence="2 3">5-21a</strain>
    </source>
</reference>
<sequence>MPSPLRIAFFGSSLVSSYWNGAATYYRGIVRALHQRGHRVTFFEPDAFERQQHRDIEDPEWAQMVVYPAHGEADAARALEQARGADLVVKASGVGVFDEFLEREVLALRSPSTWVAFWDVDAPATLERMLADPGDALRAHVPSYDLVLTYGGGQRVIDAYLGLGARECVPIYNALDPDTHHPVPIDHRFAADLGFLGNRLPDREERVHRFFFDAARKAPEFDYLLGGSGWDDVELPTNVTRIGHVSTRDHNAFNCSSHMVLNINRDSMARFGFSPPTRVFEAAGAGACLMTDAWDGIEMFLEPGREVLIADSAEQVNQHLRAIGPVLARQIGERARARMLREHTYAHRVVQLESLLEARLRAAA</sequence>
<dbReference type="RefSeq" id="WP_281781427.1">
    <property type="nucleotide sequence ID" value="NZ_AP027041.1"/>
</dbReference>
<proteinExistence type="predicted"/>
<dbReference type="EMBL" id="AP027041">
    <property type="protein sequence ID" value="BDU15997.1"/>
    <property type="molecule type" value="Genomic_DNA"/>
</dbReference>
<dbReference type="Pfam" id="PF13524">
    <property type="entry name" value="Glyco_trans_1_2"/>
    <property type="match status" value="1"/>
</dbReference>
<evidence type="ECO:0000313" key="3">
    <source>
        <dbReference type="Proteomes" id="UP001317822"/>
    </source>
</evidence>
<organism evidence="2 3">
    <name type="scientific">Lysobacter auxotrophicus</name>
    <dbReference type="NCBI Taxonomy" id="2992573"/>
    <lineage>
        <taxon>Bacteria</taxon>
        <taxon>Pseudomonadati</taxon>
        <taxon>Pseudomonadota</taxon>
        <taxon>Gammaproteobacteria</taxon>
        <taxon>Lysobacterales</taxon>
        <taxon>Lysobacteraceae</taxon>
        <taxon>Lysobacter</taxon>
    </lineage>
</organism>
<dbReference type="Proteomes" id="UP001317822">
    <property type="component" value="Chromosome"/>
</dbReference>
<name>A0ABM8DBN5_9GAMM</name>
<keyword evidence="3" id="KW-1185">Reference proteome</keyword>
<dbReference type="InterPro" id="IPR055259">
    <property type="entry name" value="YkvP/CgeB_Glyco_trans-like"/>
</dbReference>
<dbReference type="Gene3D" id="3.40.50.2000">
    <property type="entry name" value="Glycogen Phosphorylase B"/>
    <property type="match status" value="2"/>
</dbReference>
<protein>
    <submittedName>
        <fullName evidence="2">Glycosyltransferase</fullName>
    </submittedName>
</protein>
<accession>A0ABM8DBN5</accession>
<dbReference type="SUPFAM" id="SSF53756">
    <property type="entry name" value="UDP-Glycosyltransferase/glycogen phosphorylase"/>
    <property type="match status" value="1"/>
</dbReference>
<feature type="domain" description="Spore protein YkvP/CgeB glycosyl transferase-like" evidence="1">
    <location>
        <begin position="209"/>
        <end position="353"/>
    </location>
</feature>
<evidence type="ECO:0000259" key="1">
    <source>
        <dbReference type="Pfam" id="PF13524"/>
    </source>
</evidence>